<dbReference type="Gene3D" id="2.60.120.340">
    <property type="entry name" value="Nucleoplasmin core domain"/>
    <property type="match status" value="1"/>
</dbReference>
<dbReference type="Ensembl" id="ENSPTXT00000027471.1">
    <property type="protein sequence ID" value="ENSPTXP00000026656.1"/>
    <property type="gene ID" value="ENSPTXG00000018421.1"/>
</dbReference>
<dbReference type="GO" id="GO:0042393">
    <property type="term" value="F:histone binding"/>
    <property type="evidence" value="ECO:0007669"/>
    <property type="project" value="TreeGrafter"/>
</dbReference>
<reference evidence="5" key="1">
    <citation type="submission" date="2025-08" db="UniProtKB">
        <authorList>
            <consortium name="Ensembl"/>
        </authorList>
    </citation>
    <scope>IDENTIFICATION</scope>
</reference>
<reference evidence="5" key="2">
    <citation type="submission" date="2025-09" db="UniProtKB">
        <authorList>
            <consortium name="Ensembl"/>
        </authorList>
    </citation>
    <scope>IDENTIFICATION</scope>
</reference>
<dbReference type="PANTHER" id="PTHR22747:SF13">
    <property type="entry name" value="NUCLEOPLASMIN-3"/>
    <property type="match status" value="1"/>
</dbReference>
<dbReference type="GeneTree" id="ENSGT00940000158796"/>
<evidence type="ECO:0000256" key="1">
    <source>
        <dbReference type="ARBA" id="ARBA00004123"/>
    </source>
</evidence>
<dbReference type="Pfam" id="PF03066">
    <property type="entry name" value="Nucleoplasmin"/>
    <property type="match status" value="1"/>
</dbReference>
<dbReference type="InterPro" id="IPR036824">
    <property type="entry name" value="Nucleoplasmin_core_dom_sf"/>
</dbReference>
<dbReference type="GO" id="GO:0005654">
    <property type="term" value="C:nucleoplasm"/>
    <property type="evidence" value="ECO:0007669"/>
    <property type="project" value="TreeGrafter"/>
</dbReference>
<sequence>MASFLDLDSMDEGEATPPICTSRFVFGCELNSSARSYTFKVSEEDDSDHFLALNMACLSEGAKDECNIVEVVGRDYQNKEVAVPVANLKLSCQPWLCLDNFEFQPPVTFRLRSGSGPVHLSGQHQIYLSLSSRRSLPPQEQQVQVPGTPVRRAPEATFTPTAAGVRQGNSLIEEVPESIRAWMEVAIRQGIADGLQQAAMSGHYPVLMSLRSLP</sequence>
<dbReference type="AlphaFoldDB" id="A0A670ZUN6"/>
<evidence type="ECO:0000256" key="3">
    <source>
        <dbReference type="ARBA" id="ARBA00023242"/>
    </source>
</evidence>
<proteinExistence type="inferred from homology"/>
<comment type="subcellular location">
    <subcellularLocation>
        <location evidence="1">Nucleus</location>
    </subcellularLocation>
</comment>
<dbReference type="GO" id="GO:0003682">
    <property type="term" value="F:chromatin binding"/>
    <property type="evidence" value="ECO:0007669"/>
    <property type="project" value="TreeGrafter"/>
</dbReference>
<dbReference type="Proteomes" id="UP000472273">
    <property type="component" value="Unplaced"/>
</dbReference>
<dbReference type="SUPFAM" id="SSF69203">
    <property type="entry name" value="Nucleoplasmin-like core domain"/>
    <property type="match status" value="1"/>
</dbReference>
<evidence type="ECO:0000256" key="2">
    <source>
        <dbReference type="ARBA" id="ARBA00010744"/>
    </source>
</evidence>
<comment type="similarity">
    <text evidence="2">Belongs to the nucleoplasmin family.</text>
</comment>
<organism evidence="5 6">
    <name type="scientific">Pseudonaja textilis</name>
    <name type="common">Eastern brown snake</name>
    <dbReference type="NCBI Taxonomy" id="8673"/>
    <lineage>
        <taxon>Eukaryota</taxon>
        <taxon>Metazoa</taxon>
        <taxon>Chordata</taxon>
        <taxon>Craniata</taxon>
        <taxon>Vertebrata</taxon>
        <taxon>Euteleostomi</taxon>
        <taxon>Lepidosauria</taxon>
        <taxon>Squamata</taxon>
        <taxon>Bifurcata</taxon>
        <taxon>Unidentata</taxon>
        <taxon>Episquamata</taxon>
        <taxon>Toxicofera</taxon>
        <taxon>Serpentes</taxon>
        <taxon>Colubroidea</taxon>
        <taxon>Elapidae</taxon>
        <taxon>Hydrophiinae</taxon>
        <taxon>Pseudonaja</taxon>
    </lineage>
</organism>
<dbReference type="GO" id="GO:0006338">
    <property type="term" value="P:chromatin remodeling"/>
    <property type="evidence" value="ECO:0007669"/>
    <property type="project" value="TreeGrafter"/>
</dbReference>
<dbReference type="InterPro" id="IPR024057">
    <property type="entry name" value="Nucleoplasmin_core_dom"/>
</dbReference>
<evidence type="ECO:0000313" key="6">
    <source>
        <dbReference type="Proteomes" id="UP000472273"/>
    </source>
</evidence>
<feature type="domain" description="Nucleoplasmin core" evidence="4">
    <location>
        <begin position="25"/>
        <end position="125"/>
    </location>
</feature>
<dbReference type="GO" id="GO:0005829">
    <property type="term" value="C:cytosol"/>
    <property type="evidence" value="ECO:0007669"/>
    <property type="project" value="Ensembl"/>
</dbReference>
<dbReference type="GO" id="GO:0015629">
    <property type="term" value="C:actin cytoskeleton"/>
    <property type="evidence" value="ECO:0007669"/>
    <property type="project" value="Ensembl"/>
</dbReference>
<dbReference type="PANTHER" id="PTHR22747">
    <property type="entry name" value="NUCLEOPLASMIN"/>
    <property type="match status" value="1"/>
</dbReference>
<name>A0A670ZUN6_PSETE</name>
<dbReference type="FunFam" id="2.60.120.340:FF:000011">
    <property type="entry name" value="Nucleophosmin/nucleoplasmin 3"/>
    <property type="match status" value="1"/>
</dbReference>
<keyword evidence="6" id="KW-1185">Reference proteome</keyword>
<dbReference type="GO" id="GO:0006364">
    <property type="term" value="P:rRNA processing"/>
    <property type="evidence" value="ECO:0007669"/>
    <property type="project" value="Ensembl"/>
</dbReference>
<dbReference type="GO" id="GO:0009303">
    <property type="term" value="P:rRNA transcription"/>
    <property type="evidence" value="ECO:0007669"/>
    <property type="project" value="Ensembl"/>
</dbReference>
<dbReference type="GO" id="GO:0003723">
    <property type="term" value="F:RNA binding"/>
    <property type="evidence" value="ECO:0007669"/>
    <property type="project" value="TreeGrafter"/>
</dbReference>
<evidence type="ECO:0000313" key="5">
    <source>
        <dbReference type="Ensembl" id="ENSPTXP00000026656.1"/>
    </source>
</evidence>
<evidence type="ECO:0000259" key="4">
    <source>
        <dbReference type="Pfam" id="PF03066"/>
    </source>
</evidence>
<protein>
    <submittedName>
        <fullName evidence="5">Nucleophosmin/nucleoplasmin 3</fullName>
    </submittedName>
</protein>
<gene>
    <name evidence="5" type="primary">NPM3</name>
</gene>
<accession>A0A670ZUN6</accession>
<dbReference type="GO" id="GO:0005730">
    <property type="term" value="C:nucleolus"/>
    <property type="evidence" value="ECO:0007669"/>
    <property type="project" value="Ensembl"/>
</dbReference>
<keyword evidence="3" id="KW-0539">Nucleus</keyword>
<dbReference type="InterPro" id="IPR004301">
    <property type="entry name" value="Nucleoplasmin"/>
</dbReference>